<evidence type="ECO:0000256" key="1">
    <source>
        <dbReference type="SAM" id="Phobius"/>
    </source>
</evidence>
<organism evidence="2 3">
    <name type="scientific">Kitasatospora kazusensis</name>
    <dbReference type="NCBI Taxonomy" id="407974"/>
    <lineage>
        <taxon>Bacteria</taxon>
        <taxon>Bacillati</taxon>
        <taxon>Actinomycetota</taxon>
        <taxon>Actinomycetes</taxon>
        <taxon>Kitasatosporales</taxon>
        <taxon>Streptomycetaceae</taxon>
        <taxon>Kitasatospora</taxon>
    </lineage>
</organism>
<accession>A0ABP5KUC2</accession>
<evidence type="ECO:0000313" key="2">
    <source>
        <dbReference type="EMBL" id="GAA2137514.1"/>
    </source>
</evidence>
<sequence length="272" mass="28536">MNAAPRGRSQQTEREELALLLPAAAAPELSPHRHFLLKEHLMDTVTEHSRSAAKRRTLVLRVALPIGLAAAVAGVALATGAGRSPAPAPAPVVAGGGPSTGSQSLGTVTNAAYTVQSGGDDLVKLTILDGYKPVDATQLQHDLDRAGVRSRVYAGEPGCHAPEPTMASYPPEILAKADQDQDGGRGRLSAFGWDMEQQAGKEGGREVLTIRPGAIPADLRLFIYLPLAKTDPAHSSRELQAGLMQSPAPDCMPAKTYDNPLASLYPTPAPTH</sequence>
<name>A0ABP5KUC2_9ACTN</name>
<dbReference type="RefSeq" id="WP_344462653.1">
    <property type="nucleotide sequence ID" value="NZ_BAAANT010000007.1"/>
</dbReference>
<keyword evidence="1" id="KW-0472">Membrane</keyword>
<dbReference type="Proteomes" id="UP001422759">
    <property type="component" value="Unassembled WGS sequence"/>
</dbReference>
<evidence type="ECO:0000313" key="3">
    <source>
        <dbReference type="Proteomes" id="UP001422759"/>
    </source>
</evidence>
<comment type="caution">
    <text evidence="2">The sequence shown here is derived from an EMBL/GenBank/DDBJ whole genome shotgun (WGS) entry which is preliminary data.</text>
</comment>
<evidence type="ECO:0008006" key="4">
    <source>
        <dbReference type="Google" id="ProtNLM"/>
    </source>
</evidence>
<reference evidence="3" key="1">
    <citation type="journal article" date="2019" name="Int. J. Syst. Evol. Microbiol.">
        <title>The Global Catalogue of Microorganisms (GCM) 10K type strain sequencing project: providing services to taxonomists for standard genome sequencing and annotation.</title>
        <authorList>
            <consortium name="The Broad Institute Genomics Platform"/>
            <consortium name="The Broad Institute Genome Sequencing Center for Infectious Disease"/>
            <person name="Wu L."/>
            <person name="Ma J."/>
        </authorList>
    </citation>
    <scope>NUCLEOTIDE SEQUENCE [LARGE SCALE GENOMIC DNA]</scope>
    <source>
        <strain evidence="3">JCM 14560</strain>
    </source>
</reference>
<feature type="transmembrane region" description="Helical" evidence="1">
    <location>
        <begin position="58"/>
        <end position="78"/>
    </location>
</feature>
<proteinExistence type="predicted"/>
<protein>
    <recommendedName>
        <fullName evidence="4">FtsX extracellular domain-containing protein</fullName>
    </recommendedName>
</protein>
<keyword evidence="3" id="KW-1185">Reference proteome</keyword>
<keyword evidence="1" id="KW-1133">Transmembrane helix</keyword>
<dbReference type="EMBL" id="BAAANT010000007">
    <property type="protein sequence ID" value="GAA2137514.1"/>
    <property type="molecule type" value="Genomic_DNA"/>
</dbReference>
<gene>
    <name evidence="2" type="ORF">GCM10009760_18120</name>
</gene>
<keyword evidence="1" id="KW-0812">Transmembrane</keyword>